<reference evidence="2" key="1">
    <citation type="journal article" date="2020" name="Fungal Divers.">
        <title>Resolving the Mortierellaceae phylogeny through synthesis of multi-gene phylogenetics and phylogenomics.</title>
        <authorList>
            <person name="Vandepol N."/>
            <person name="Liber J."/>
            <person name="Desiro A."/>
            <person name="Na H."/>
            <person name="Kennedy M."/>
            <person name="Barry K."/>
            <person name="Grigoriev I.V."/>
            <person name="Miller A.N."/>
            <person name="O'Donnell K."/>
            <person name="Stajich J.E."/>
            <person name="Bonito G."/>
        </authorList>
    </citation>
    <scope>NUCLEOTIDE SEQUENCE</scope>
    <source>
        <strain evidence="2">NVP1</strain>
    </source>
</reference>
<comment type="caution">
    <text evidence="2">The sequence shown here is derived from an EMBL/GenBank/DDBJ whole genome shotgun (WGS) entry which is preliminary data.</text>
</comment>
<accession>A0A9P5SBZ1</accession>
<feature type="compositionally biased region" description="Low complexity" evidence="1">
    <location>
        <begin position="1"/>
        <end position="13"/>
    </location>
</feature>
<dbReference type="EMBL" id="JAAAUY010000963">
    <property type="protein sequence ID" value="KAF9325183.1"/>
    <property type="molecule type" value="Genomic_DNA"/>
</dbReference>
<feature type="region of interest" description="Disordered" evidence="1">
    <location>
        <begin position="236"/>
        <end position="271"/>
    </location>
</feature>
<feature type="compositionally biased region" description="Low complexity" evidence="1">
    <location>
        <begin position="51"/>
        <end position="60"/>
    </location>
</feature>
<feature type="region of interest" description="Disordered" evidence="1">
    <location>
        <begin position="43"/>
        <end position="99"/>
    </location>
</feature>
<evidence type="ECO:0000256" key="1">
    <source>
        <dbReference type="SAM" id="MobiDB-lite"/>
    </source>
</evidence>
<organism evidence="2 3">
    <name type="scientific">Podila minutissima</name>
    <dbReference type="NCBI Taxonomy" id="64525"/>
    <lineage>
        <taxon>Eukaryota</taxon>
        <taxon>Fungi</taxon>
        <taxon>Fungi incertae sedis</taxon>
        <taxon>Mucoromycota</taxon>
        <taxon>Mortierellomycotina</taxon>
        <taxon>Mortierellomycetes</taxon>
        <taxon>Mortierellales</taxon>
        <taxon>Mortierellaceae</taxon>
        <taxon>Podila</taxon>
    </lineage>
</organism>
<proteinExistence type="predicted"/>
<feature type="compositionally biased region" description="Pro residues" evidence="1">
    <location>
        <begin position="299"/>
        <end position="310"/>
    </location>
</feature>
<dbReference type="AlphaFoldDB" id="A0A9P5SBZ1"/>
<feature type="region of interest" description="Disordered" evidence="1">
    <location>
        <begin position="294"/>
        <end position="342"/>
    </location>
</feature>
<sequence length="400" mass="43876">MASSSMSQAFSISPSPPSSPKHKLDDDISFISEVAFGGSNVLKSNKRARLTRAPTPARLTSYSQEPVYQDLDSDDDDDDDIVISTEPPREQSARSYSPTLKNLDGDYYLIIDDSTPLALDTDTTTSKRIRVDPQSSLASEAARTTRRVRFDEAKNEIHLYDTASPPHTAASSSQESALSDIYIMSPPSLFAPMHQGSPPLPKRPSFFSYSPPPPSFSSASYSPILHNLDDDVPEEIVVRSPPRPRSPFTPRRPRNTDRPGSGSPSPRVPMLKREVSNVSFLNSYPVSLEDRAAPLLRSPSPPRASSPLRPPSFRNIPMSPRTSSRSLSPALDSPTRPMPTFASRIPTLTKTTSDLSFTVGQREDTPSFVSLRRSRSLDDLSLEAAQTQFANMLSITPPDS</sequence>
<name>A0A9P5SBZ1_9FUNG</name>
<gene>
    <name evidence="2" type="ORF">BG006_011321</name>
</gene>
<evidence type="ECO:0000313" key="3">
    <source>
        <dbReference type="Proteomes" id="UP000696485"/>
    </source>
</evidence>
<evidence type="ECO:0000313" key="2">
    <source>
        <dbReference type="EMBL" id="KAF9325183.1"/>
    </source>
</evidence>
<keyword evidence="3" id="KW-1185">Reference proteome</keyword>
<feature type="region of interest" description="Disordered" evidence="1">
    <location>
        <begin position="1"/>
        <end position="25"/>
    </location>
</feature>
<protein>
    <submittedName>
        <fullName evidence="2">Uncharacterized protein</fullName>
    </submittedName>
</protein>
<feature type="compositionally biased region" description="Acidic residues" evidence="1">
    <location>
        <begin position="71"/>
        <end position="81"/>
    </location>
</feature>
<dbReference type="Proteomes" id="UP000696485">
    <property type="component" value="Unassembled WGS sequence"/>
</dbReference>